<dbReference type="InterPro" id="IPR004947">
    <property type="entry name" value="DNase_II"/>
</dbReference>
<comment type="similarity">
    <text evidence="1">Belongs to the DNase II family.</text>
</comment>
<proteinExistence type="inferred from homology"/>
<sequence>MLVTADRFIMQIGWIFVLCFTFPRYSVATSKCYDLNVNFKETNCRGFPKSNLEEIKDKHQTKEFAYSQLIFYRAIVYKAPARNMGKALIARGAGWQDIQDVTRPAGHAVAKPLEHVIMAHNTNKFIAYNNIPPDIPKVKTKSNSKGVLMMNPEAQDEASWIVHTIPGFPKALTGYVFPPAEIQKGHLFICLTIKESEIDAIATALRIATPLIYHNDIPDDPARPNLKKLVNGESRLTLPLTVAQQISTAAAQGLKVTIYSKGEKSKYEVYRRVLVKKLKTGIKVWTTRDKTLKSDCRILDKSIKLVTSPITIGDHASSLENDVSQWLISETGNKFCVIDKPYHKSQTKEPAMAVCIDDATIFGHFNVIGQNVENCKYISMCYCALPSNRNHILIIQNNLIIYILLLYQNMAVRQLIADLGHCETDTRRIASHNMHLWCVFILFISLPKPSTTTSKCQNLAGGAEADWAIMYKAPGQNMGKAFTQGNAGAWQNTAVLNVIGGHSFGKALEHVIAVEPTNKFIAYNNVPPDIPKPKTKSNSKGVLMMNPQDADAAAWIVHTVPGFPKALRGYLFPPEEIQKGHLFICLTIKESEIDAIAMTMRIATPLIYHNDIPDSEIDSRPNLKKLVNGESRFIPPLTVTRDISTAAPGGLKVTIYSKGEKSRFEIYRRILVRKLKTTIKIWTTRDKTLKSDCRIFGRNIRLVTSPISVSGHPSSLESDVSQWLISEQGNKFCAVDKPYQSHVLLRNFQNKHRAEFCSVKIYRRVLVKKLKTGIKVWTTRDKILKSDCRILNRNIKLVTSPITIGDHASSLESDVSQWLISDPGNKFCAVDKPYHKSQAKEPAIAVCIDDATIFAPGQNMGKAFTQGNAGAWQNTAVLNVIGGHSFGKALEHVIAVEPTNKFIAYNNVPPDIPKPKTKSNSKGVLMMNPQDADAAAWIVHTVPGFPKALRGYLFPPEEIQKGHLFICLTIKESEIDAIAMTMRIATPLIYHNDIPDSEIDSRPNLKKLVNGESRFIPPLTVTRDISTAAPGGLKVTIYSKGEKSRFEIYRRILVRKLKTTIKIWTTRDKTLKSDCRIFGRNIRLVTSPISVSGHPSSLESDVSQWLISEQGNKFCAVDKPYQKSQTKEPAMAVCIDDASIFTRFNEIAANLDNCT</sequence>
<dbReference type="GO" id="GO:0006309">
    <property type="term" value="P:apoptotic DNA fragmentation"/>
    <property type="evidence" value="ECO:0007669"/>
    <property type="project" value="TreeGrafter"/>
</dbReference>
<protein>
    <submittedName>
        <fullName evidence="3">Plancitoxin-1</fullName>
    </submittedName>
</protein>
<evidence type="ECO:0000256" key="2">
    <source>
        <dbReference type="ARBA" id="ARBA00022801"/>
    </source>
</evidence>
<accession>A0A0V1KPS0</accession>
<comment type="caution">
    <text evidence="3">The sequence shown here is derived from an EMBL/GenBank/DDBJ whole genome shotgun (WGS) entry which is preliminary data.</text>
</comment>
<evidence type="ECO:0000313" key="3">
    <source>
        <dbReference type="EMBL" id="KRZ49435.1"/>
    </source>
</evidence>
<dbReference type="OrthoDB" id="5919481at2759"/>
<dbReference type="AlphaFoldDB" id="A0A0V1KPS0"/>
<organism evidence="3 4">
    <name type="scientific">Trichinella nativa</name>
    <dbReference type="NCBI Taxonomy" id="6335"/>
    <lineage>
        <taxon>Eukaryota</taxon>
        <taxon>Metazoa</taxon>
        <taxon>Ecdysozoa</taxon>
        <taxon>Nematoda</taxon>
        <taxon>Enoplea</taxon>
        <taxon>Dorylaimia</taxon>
        <taxon>Trichinellida</taxon>
        <taxon>Trichinellidae</taxon>
        <taxon>Trichinella</taxon>
    </lineage>
</organism>
<dbReference type="GO" id="GO:0004531">
    <property type="term" value="F:deoxyribonuclease II activity"/>
    <property type="evidence" value="ECO:0007669"/>
    <property type="project" value="InterPro"/>
</dbReference>
<name>A0A0V1KPS0_9BILA</name>
<dbReference type="Pfam" id="PF03265">
    <property type="entry name" value="DNase_II"/>
    <property type="match status" value="3"/>
</dbReference>
<dbReference type="PANTHER" id="PTHR10858">
    <property type="entry name" value="DEOXYRIBONUCLEASE II"/>
    <property type="match status" value="1"/>
</dbReference>
<gene>
    <name evidence="3" type="primary">Dnase2</name>
    <name evidence="3" type="ORF">T02_7870</name>
</gene>
<evidence type="ECO:0000256" key="1">
    <source>
        <dbReference type="ARBA" id="ARBA00007527"/>
    </source>
</evidence>
<dbReference type="EMBL" id="JYDW01000313">
    <property type="protein sequence ID" value="KRZ49435.1"/>
    <property type="molecule type" value="Genomic_DNA"/>
</dbReference>
<keyword evidence="2" id="KW-0378">Hydrolase</keyword>
<evidence type="ECO:0000313" key="4">
    <source>
        <dbReference type="Proteomes" id="UP000054721"/>
    </source>
</evidence>
<keyword evidence="4" id="KW-1185">Reference proteome</keyword>
<dbReference type="PANTHER" id="PTHR10858:SF23">
    <property type="entry name" value="DEOXYRIBONUCLEASE II"/>
    <property type="match status" value="1"/>
</dbReference>
<dbReference type="Proteomes" id="UP000054721">
    <property type="component" value="Unassembled WGS sequence"/>
</dbReference>
<reference evidence="3 4" key="1">
    <citation type="submission" date="2015-05" db="EMBL/GenBank/DDBJ databases">
        <title>Evolution of Trichinella species and genotypes.</title>
        <authorList>
            <person name="Korhonen P.K."/>
            <person name="Edoardo P."/>
            <person name="Giuseppe L.R."/>
            <person name="Gasser R.B."/>
        </authorList>
    </citation>
    <scope>NUCLEOTIDE SEQUENCE [LARGE SCALE GENOMIC DNA]</scope>
    <source>
        <strain evidence="3">ISS10</strain>
    </source>
</reference>